<dbReference type="PANTHER" id="PTHR28532:SF1">
    <property type="entry name" value="ORAL CANCER OVEREXPRESSED 1"/>
    <property type="match status" value="1"/>
</dbReference>
<reference evidence="3" key="1">
    <citation type="submission" date="2013-04" db="EMBL/GenBank/DDBJ databases">
        <title>The Genome Sequence of Fonticula alba ATCC 38817.</title>
        <authorList>
            <consortium name="The Broad Institute Genomics Platform"/>
            <person name="Russ C."/>
            <person name="Cuomo C."/>
            <person name="Burger G."/>
            <person name="Gray M.W."/>
            <person name="Holland P.W.H."/>
            <person name="King N."/>
            <person name="Lang F.B.F."/>
            <person name="Roger A.J."/>
            <person name="Ruiz-Trillo I."/>
            <person name="Brown M."/>
            <person name="Walker B."/>
            <person name="Young S."/>
            <person name="Zeng Q."/>
            <person name="Gargeya S."/>
            <person name="Fitzgerald M."/>
            <person name="Haas B."/>
            <person name="Abouelleil A."/>
            <person name="Allen A.W."/>
            <person name="Alvarado L."/>
            <person name="Arachchi H.M."/>
            <person name="Berlin A.M."/>
            <person name="Chapman S.B."/>
            <person name="Gainer-Dewar J."/>
            <person name="Goldberg J."/>
            <person name="Griggs A."/>
            <person name="Gujja S."/>
            <person name="Hansen M."/>
            <person name="Howarth C."/>
            <person name="Imamovic A."/>
            <person name="Ireland A."/>
            <person name="Larimer J."/>
            <person name="McCowan C."/>
            <person name="Murphy C."/>
            <person name="Pearson M."/>
            <person name="Poon T.W."/>
            <person name="Priest M."/>
            <person name="Roberts A."/>
            <person name="Saif S."/>
            <person name="Shea T."/>
            <person name="Sisk P."/>
            <person name="Sykes S."/>
            <person name="Wortman J."/>
            <person name="Nusbaum C."/>
            <person name="Birren B."/>
        </authorList>
    </citation>
    <scope>NUCLEOTIDE SEQUENCE [LARGE SCALE GENOMIC DNA]</scope>
    <source>
        <strain evidence="3">ATCC 38817</strain>
    </source>
</reference>
<dbReference type="AlphaFoldDB" id="A0A058Z736"/>
<dbReference type="GeneID" id="20528253"/>
<dbReference type="InterPro" id="IPR019191">
    <property type="entry name" value="Essential_protein_Yae1_N"/>
</dbReference>
<dbReference type="STRING" id="691883.A0A058Z736"/>
<name>A0A058Z736_FONAL</name>
<dbReference type="InterPro" id="IPR052436">
    <property type="entry name" value="LTO1_adapter"/>
</dbReference>
<evidence type="ECO:0000259" key="2">
    <source>
        <dbReference type="Pfam" id="PF09811"/>
    </source>
</evidence>
<evidence type="ECO:0000313" key="4">
    <source>
        <dbReference type="Proteomes" id="UP000030693"/>
    </source>
</evidence>
<feature type="domain" description="Essential protein Yae1 N-terminal" evidence="2">
    <location>
        <begin position="37"/>
        <end position="74"/>
    </location>
</feature>
<evidence type="ECO:0000313" key="3">
    <source>
        <dbReference type="EMBL" id="KCV70065.1"/>
    </source>
</evidence>
<accession>A0A058Z736</accession>
<gene>
    <name evidence="3" type="ORF">H696_03528</name>
</gene>
<proteinExistence type="inferred from homology"/>
<dbReference type="Pfam" id="PF09811">
    <property type="entry name" value="Yae1_N"/>
    <property type="match status" value="1"/>
</dbReference>
<dbReference type="PANTHER" id="PTHR28532">
    <property type="entry name" value="GEO13458P1"/>
    <property type="match status" value="1"/>
</dbReference>
<dbReference type="EMBL" id="KB932205">
    <property type="protein sequence ID" value="KCV70065.1"/>
    <property type="molecule type" value="Genomic_DNA"/>
</dbReference>
<organism evidence="3">
    <name type="scientific">Fonticula alba</name>
    <name type="common">Slime mold</name>
    <dbReference type="NCBI Taxonomy" id="691883"/>
    <lineage>
        <taxon>Eukaryota</taxon>
        <taxon>Rotosphaerida</taxon>
        <taxon>Fonticulaceae</taxon>
        <taxon>Fonticula</taxon>
    </lineage>
</organism>
<comment type="similarity">
    <text evidence="1">Belongs to the LTO1 family.</text>
</comment>
<evidence type="ECO:0000256" key="1">
    <source>
        <dbReference type="ARBA" id="ARBA00038090"/>
    </source>
</evidence>
<dbReference type="OrthoDB" id="48036at2759"/>
<dbReference type="RefSeq" id="XP_009495671.1">
    <property type="nucleotide sequence ID" value="XM_009497396.1"/>
</dbReference>
<protein>
    <recommendedName>
        <fullName evidence="2">Essential protein Yae1 N-terminal domain-containing protein</fullName>
    </recommendedName>
</protein>
<sequence>MDSNDRPAHSGPRHPPGDLDDIFGSALNVEESLQEVGFEDGFNDGLKAGLFEGVDLGLAKGFQLGRELGFYRGISLACRRHYGEAITPRLLAALNALDEQPARVPLHDPQDPSLLEALAAVRSKYNIVMVQHRGRLRYGPGESPMSF</sequence>
<dbReference type="Proteomes" id="UP000030693">
    <property type="component" value="Unassembled WGS sequence"/>
</dbReference>
<keyword evidence="4" id="KW-1185">Reference proteome</keyword>